<comment type="caution">
    <text evidence="2">The sequence shown here is derived from an EMBL/GenBank/DDBJ whole genome shotgun (WGS) entry which is preliminary data.</text>
</comment>
<organism evidence="2 3">
    <name type="scientific">Gaopeijia maritima</name>
    <dbReference type="NCBI Taxonomy" id="3119007"/>
    <lineage>
        <taxon>Bacteria</taxon>
        <taxon>Pseudomonadati</taxon>
        <taxon>Gemmatimonadota</taxon>
        <taxon>Longimicrobiia</taxon>
        <taxon>Gaopeijiales</taxon>
        <taxon>Gaopeijiaceae</taxon>
        <taxon>Gaopeijia</taxon>
    </lineage>
</organism>
<accession>A0ABU9E701</accession>
<dbReference type="InterPro" id="IPR036249">
    <property type="entry name" value="Thioredoxin-like_sf"/>
</dbReference>
<dbReference type="PROSITE" id="PS51352">
    <property type="entry name" value="THIOREDOXIN_2"/>
    <property type="match status" value="1"/>
</dbReference>
<feature type="domain" description="Thioredoxin" evidence="1">
    <location>
        <begin position="48"/>
        <end position="188"/>
    </location>
</feature>
<dbReference type="PANTHER" id="PTHR42852:SF17">
    <property type="entry name" value="THIOREDOXIN-LIKE PROTEIN HI_1115"/>
    <property type="match status" value="1"/>
</dbReference>
<protein>
    <submittedName>
        <fullName evidence="2">TlpA disulfide reductase family protein</fullName>
    </submittedName>
</protein>
<proteinExistence type="predicted"/>
<reference evidence="2 3" key="1">
    <citation type="submission" date="2024-02" db="EMBL/GenBank/DDBJ databases">
        <title>A novel Gemmatimonadota bacterium.</title>
        <authorList>
            <person name="Du Z.-J."/>
            <person name="Ye Y.-Q."/>
        </authorList>
    </citation>
    <scope>NUCLEOTIDE SEQUENCE [LARGE SCALE GENOMIC DNA]</scope>
    <source>
        <strain evidence="2 3">DH-20</strain>
    </source>
</reference>
<keyword evidence="3" id="KW-1185">Reference proteome</keyword>
<dbReference type="CDD" id="cd02966">
    <property type="entry name" value="TlpA_like_family"/>
    <property type="match status" value="1"/>
</dbReference>
<dbReference type="SUPFAM" id="SSF52833">
    <property type="entry name" value="Thioredoxin-like"/>
    <property type="match status" value="1"/>
</dbReference>
<dbReference type="EMBL" id="JBBHLI010000001">
    <property type="protein sequence ID" value="MEK9499385.1"/>
    <property type="molecule type" value="Genomic_DNA"/>
</dbReference>
<dbReference type="InterPro" id="IPR013766">
    <property type="entry name" value="Thioredoxin_domain"/>
</dbReference>
<evidence type="ECO:0000313" key="3">
    <source>
        <dbReference type="Proteomes" id="UP001484239"/>
    </source>
</evidence>
<dbReference type="PANTHER" id="PTHR42852">
    <property type="entry name" value="THIOL:DISULFIDE INTERCHANGE PROTEIN DSBE"/>
    <property type="match status" value="1"/>
</dbReference>
<dbReference type="RefSeq" id="WP_405276037.1">
    <property type="nucleotide sequence ID" value="NZ_CP144380.1"/>
</dbReference>
<dbReference type="InterPro" id="IPR000866">
    <property type="entry name" value="AhpC/TSA"/>
</dbReference>
<dbReference type="InterPro" id="IPR050553">
    <property type="entry name" value="Thioredoxin_ResA/DsbE_sf"/>
</dbReference>
<evidence type="ECO:0000259" key="1">
    <source>
        <dbReference type="PROSITE" id="PS51352"/>
    </source>
</evidence>
<dbReference type="Proteomes" id="UP001484239">
    <property type="component" value="Unassembled WGS sequence"/>
</dbReference>
<dbReference type="Gene3D" id="3.40.30.10">
    <property type="entry name" value="Glutaredoxin"/>
    <property type="match status" value="1"/>
</dbReference>
<name>A0ABU9E701_9BACT</name>
<sequence length="203" mass="21834">MSASATRPWLIALLVGLTGVTALAGVLMMRNSELRTTTEDLMERSRFAHPGAYVPEFEAPLVGGDAVRVGTLGAPTDGQLLFFFNTTCEYCRASIPSINALARRADMAVIGVSLDSLHLAEMYVHDHDVTYPVAALTERRIAELYRVRAVPMVILVDGYGRVAYARRGVLEGSAPLDSILDAVRTLRAREPESAAVALDAGSS</sequence>
<dbReference type="Pfam" id="PF00578">
    <property type="entry name" value="AhpC-TSA"/>
    <property type="match status" value="1"/>
</dbReference>
<gene>
    <name evidence="2" type="ORF">WI372_00145</name>
</gene>
<evidence type="ECO:0000313" key="2">
    <source>
        <dbReference type="EMBL" id="MEK9499385.1"/>
    </source>
</evidence>